<name>A0AAV0QZW0_9ROSI</name>
<gene>
    <name evidence="1" type="ORF">LITE_LOCUS45649</name>
</gene>
<dbReference type="EMBL" id="CAMGYJ010000010">
    <property type="protein sequence ID" value="CAI0550699.1"/>
    <property type="molecule type" value="Genomic_DNA"/>
</dbReference>
<dbReference type="AlphaFoldDB" id="A0AAV0QZW0"/>
<evidence type="ECO:0000313" key="1">
    <source>
        <dbReference type="EMBL" id="CAI0550699.1"/>
    </source>
</evidence>
<dbReference type="Proteomes" id="UP001154282">
    <property type="component" value="Unassembled WGS sequence"/>
</dbReference>
<reference evidence="1" key="1">
    <citation type="submission" date="2022-08" db="EMBL/GenBank/DDBJ databases">
        <authorList>
            <person name="Gutierrez-Valencia J."/>
        </authorList>
    </citation>
    <scope>NUCLEOTIDE SEQUENCE</scope>
</reference>
<organism evidence="1 2">
    <name type="scientific">Linum tenue</name>
    <dbReference type="NCBI Taxonomy" id="586396"/>
    <lineage>
        <taxon>Eukaryota</taxon>
        <taxon>Viridiplantae</taxon>
        <taxon>Streptophyta</taxon>
        <taxon>Embryophyta</taxon>
        <taxon>Tracheophyta</taxon>
        <taxon>Spermatophyta</taxon>
        <taxon>Magnoliopsida</taxon>
        <taxon>eudicotyledons</taxon>
        <taxon>Gunneridae</taxon>
        <taxon>Pentapetalae</taxon>
        <taxon>rosids</taxon>
        <taxon>fabids</taxon>
        <taxon>Malpighiales</taxon>
        <taxon>Linaceae</taxon>
        <taxon>Linum</taxon>
    </lineage>
</organism>
<evidence type="ECO:0000313" key="2">
    <source>
        <dbReference type="Proteomes" id="UP001154282"/>
    </source>
</evidence>
<sequence length="53" mass="6212">MMQSRLIQRLELYVEVSDDISRSQAWDLGSMFTAKAIWQRIVLLIRSRVGTNE</sequence>
<accession>A0AAV0QZW0</accession>
<proteinExistence type="predicted"/>
<protein>
    <submittedName>
        <fullName evidence="1">Uncharacterized protein</fullName>
    </submittedName>
</protein>
<comment type="caution">
    <text evidence="1">The sequence shown here is derived from an EMBL/GenBank/DDBJ whole genome shotgun (WGS) entry which is preliminary data.</text>
</comment>
<keyword evidence="2" id="KW-1185">Reference proteome</keyword>